<keyword evidence="6" id="KW-1185">Reference proteome</keyword>
<dbReference type="GO" id="GO:0005930">
    <property type="term" value="C:axoneme"/>
    <property type="evidence" value="ECO:0007669"/>
    <property type="project" value="UniProtKB-SubCell"/>
</dbReference>
<dbReference type="GO" id="GO:0060271">
    <property type="term" value="P:cilium assembly"/>
    <property type="evidence" value="ECO:0007669"/>
    <property type="project" value="UniProtKB-UniRule"/>
</dbReference>
<evidence type="ECO:0000256" key="1">
    <source>
        <dbReference type="ARBA" id="ARBA00007209"/>
    </source>
</evidence>
<evidence type="ECO:0000313" key="6">
    <source>
        <dbReference type="Proteomes" id="UP000466442"/>
    </source>
</evidence>
<evidence type="ECO:0000256" key="4">
    <source>
        <dbReference type="SAM" id="Coils"/>
    </source>
</evidence>
<comment type="subcellular location">
    <subcellularLocation>
        <location evidence="3">Cytoplasm</location>
        <location evidence="3">Cytoskeleton</location>
        <location evidence="3">Cilium axoneme</location>
    </subcellularLocation>
</comment>
<dbReference type="InterPro" id="IPR048256">
    <property type="entry name" value="Tektin-like"/>
</dbReference>
<dbReference type="GO" id="GO:0060294">
    <property type="term" value="P:cilium movement involved in cell motility"/>
    <property type="evidence" value="ECO:0007669"/>
    <property type="project" value="UniProtKB-UniRule"/>
</dbReference>
<name>A0A8S9X3E3_APOLU</name>
<dbReference type="GO" id="GO:0005634">
    <property type="term" value="C:nucleus"/>
    <property type="evidence" value="ECO:0007669"/>
    <property type="project" value="TreeGrafter"/>
</dbReference>
<dbReference type="EMBL" id="WIXP02000011">
    <property type="protein sequence ID" value="KAF6202606.1"/>
    <property type="molecule type" value="Genomic_DNA"/>
</dbReference>
<evidence type="ECO:0000256" key="2">
    <source>
        <dbReference type="ARBA" id="ARBA00022490"/>
    </source>
</evidence>
<dbReference type="PANTHER" id="PTHR19960">
    <property type="entry name" value="TEKTIN"/>
    <property type="match status" value="1"/>
</dbReference>
<keyword evidence="3" id="KW-0969">Cilium</keyword>
<dbReference type="Pfam" id="PF03148">
    <property type="entry name" value="Tektin"/>
    <property type="match status" value="1"/>
</dbReference>
<gene>
    <name evidence="5" type="ORF">GE061_003005</name>
</gene>
<keyword evidence="3" id="KW-0966">Cell projection</keyword>
<accession>A0A8S9X3E3</accession>
<dbReference type="InterPro" id="IPR000435">
    <property type="entry name" value="Tektins"/>
</dbReference>
<keyword evidence="4" id="KW-0175">Coiled coil</keyword>
<feature type="coiled-coil region" evidence="4">
    <location>
        <begin position="439"/>
        <end position="473"/>
    </location>
</feature>
<keyword evidence="3" id="KW-0282">Flagellum</keyword>
<organism evidence="5 6">
    <name type="scientific">Apolygus lucorum</name>
    <name type="common">Small green plant bug</name>
    <name type="synonym">Lygocoris lucorum</name>
    <dbReference type="NCBI Taxonomy" id="248454"/>
    <lineage>
        <taxon>Eukaryota</taxon>
        <taxon>Metazoa</taxon>
        <taxon>Ecdysozoa</taxon>
        <taxon>Arthropoda</taxon>
        <taxon>Hexapoda</taxon>
        <taxon>Insecta</taxon>
        <taxon>Pterygota</taxon>
        <taxon>Neoptera</taxon>
        <taxon>Paraneoptera</taxon>
        <taxon>Hemiptera</taxon>
        <taxon>Heteroptera</taxon>
        <taxon>Panheteroptera</taxon>
        <taxon>Cimicomorpha</taxon>
        <taxon>Miridae</taxon>
        <taxon>Mirini</taxon>
        <taxon>Apolygus</taxon>
    </lineage>
</organism>
<comment type="caution">
    <text evidence="5">The sequence shown here is derived from an EMBL/GenBank/DDBJ whole genome shotgun (WGS) entry which is preliminary data.</text>
</comment>
<dbReference type="PRINTS" id="PR00511">
    <property type="entry name" value="TEKTIN"/>
</dbReference>
<keyword evidence="2" id="KW-0963">Cytoplasm</keyword>
<dbReference type="AlphaFoldDB" id="A0A8S9X3E3"/>
<feature type="coiled-coil region" evidence="4">
    <location>
        <begin position="172"/>
        <end position="202"/>
    </location>
</feature>
<dbReference type="PANTHER" id="PTHR19960:SF11">
    <property type="entry name" value="TEKTIN"/>
    <property type="match status" value="1"/>
</dbReference>
<dbReference type="Proteomes" id="UP000466442">
    <property type="component" value="Unassembled WGS sequence"/>
</dbReference>
<evidence type="ECO:0000256" key="3">
    <source>
        <dbReference type="RuleBase" id="RU367040"/>
    </source>
</evidence>
<comment type="similarity">
    <text evidence="1 3">Belongs to the tektin family.</text>
</comment>
<proteinExistence type="inferred from homology"/>
<protein>
    <recommendedName>
        <fullName evidence="3">Tektin</fullName>
    </recommendedName>
</protein>
<dbReference type="GO" id="GO:0015630">
    <property type="term" value="C:microtubule cytoskeleton"/>
    <property type="evidence" value="ECO:0007669"/>
    <property type="project" value="UniProtKB-UniRule"/>
</dbReference>
<dbReference type="OrthoDB" id="9886517at2759"/>
<reference evidence="5" key="1">
    <citation type="journal article" date="2021" name="Mol. Ecol. Resour.">
        <title>Apolygus lucorum genome provides insights into omnivorousness and mesophyll feeding.</title>
        <authorList>
            <person name="Liu Y."/>
            <person name="Liu H."/>
            <person name="Wang H."/>
            <person name="Huang T."/>
            <person name="Liu B."/>
            <person name="Yang B."/>
            <person name="Yin L."/>
            <person name="Li B."/>
            <person name="Zhang Y."/>
            <person name="Zhang S."/>
            <person name="Jiang F."/>
            <person name="Zhang X."/>
            <person name="Ren Y."/>
            <person name="Wang B."/>
            <person name="Wang S."/>
            <person name="Lu Y."/>
            <person name="Wu K."/>
            <person name="Fan W."/>
            <person name="Wang G."/>
        </authorList>
    </citation>
    <scope>NUCLEOTIDE SEQUENCE</scope>
    <source>
        <strain evidence="5">12Hb</strain>
    </source>
</reference>
<sequence length="503" mass="58533">MSQTIMYTQLQPWSAAGAPACMEKVSGPDIPARVSSYYQTPRPHPWRPTMGYENIELTPLPNTTVTQQLMDPCFAPSGMNTEPLKFPNIVTGFDRNPAHAARAALYTRYTPYEWSQAAMCNFNEADTNRNFSERLRSDAVRIMRMADERTQQAQRDSSRRLGERLTDTTFWRNEVNTELEKLQTEQNQLADTRRALDKAIQDCEPPLHIAQECLYHREQRTGIDLVHDQPEQYLLKEAENLRNCQKRLLEMKQRALDQTRTNRSCQHELETDIKSKQSAMAVDNVCHQLNNYSRGINYYGGIEKYDCTITTPDTWAENSNRICMRSKNERSKTTQLRTECDQVINSCANEIWNHWNDTNSALSRRSAETLESKNRIQMNLHKVQQEIFDIEKNMELIRKAIMDKSNPMKVAQTRLEARSHRRDVELCRDEAQTRLIQEVGEIAESVEILHRKLQEAEAQHQQLLMSRSTLEKDLHIKVNSLFIDREKCLGMRRSFPITATIKY</sequence>
<evidence type="ECO:0000313" key="5">
    <source>
        <dbReference type="EMBL" id="KAF6202606.1"/>
    </source>
</evidence>